<keyword evidence="2" id="KW-1185">Reference proteome</keyword>
<dbReference type="AlphaFoldDB" id="A0A812CQ23"/>
<evidence type="ECO:0000313" key="2">
    <source>
        <dbReference type="Proteomes" id="UP000597762"/>
    </source>
</evidence>
<organism evidence="1 2">
    <name type="scientific">Acanthosepion pharaonis</name>
    <name type="common">Pharaoh cuttlefish</name>
    <name type="synonym">Sepia pharaonis</name>
    <dbReference type="NCBI Taxonomy" id="158019"/>
    <lineage>
        <taxon>Eukaryota</taxon>
        <taxon>Metazoa</taxon>
        <taxon>Spiralia</taxon>
        <taxon>Lophotrochozoa</taxon>
        <taxon>Mollusca</taxon>
        <taxon>Cephalopoda</taxon>
        <taxon>Coleoidea</taxon>
        <taxon>Decapodiformes</taxon>
        <taxon>Sepiida</taxon>
        <taxon>Sepiina</taxon>
        <taxon>Sepiidae</taxon>
        <taxon>Acanthosepion</taxon>
    </lineage>
</organism>
<sequence>MFRAATVYSLAKSNSSIENIHAAVTTSFAPLTGLFSTQITAIQPLSRRSLRPTARRPVSTDRPPTCCSRVVATRYSTTNRLGGLDTRELLVARPGGTGECVCFRLVFVRFPLASGGTLTSSSAQLVSPSVSPFASRTLPPPSSASRRRELWICRKTKALKSNPAPPATVKGSLLYFSHPTGGFHSLSLRRSITRRIPV</sequence>
<comment type="caution">
    <text evidence="1">The sequence shown here is derived from an EMBL/GenBank/DDBJ whole genome shotgun (WGS) entry which is preliminary data.</text>
</comment>
<gene>
    <name evidence="1" type="ORF">SPHA_37972</name>
</gene>
<dbReference type="Proteomes" id="UP000597762">
    <property type="component" value="Unassembled WGS sequence"/>
</dbReference>
<proteinExistence type="predicted"/>
<evidence type="ECO:0000313" key="1">
    <source>
        <dbReference type="EMBL" id="CAE1273088.1"/>
    </source>
</evidence>
<dbReference type="EMBL" id="CAHIKZ030001713">
    <property type="protein sequence ID" value="CAE1273088.1"/>
    <property type="molecule type" value="Genomic_DNA"/>
</dbReference>
<reference evidence="1" key="1">
    <citation type="submission" date="2021-01" db="EMBL/GenBank/DDBJ databases">
        <authorList>
            <person name="Li R."/>
            <person name="Bekaert M."/>
        </authorList>
    </citation>
    <scope>NUCLEOTIDE SEQUENCE</scope>
    <source>
        <strain evidence="1">Farmed</strain>
    </source>
</reference>
<name>A0A812CQ23_ACAPH</name>
<accession>A0A812CQ23</accession>
<protein>
    <submittedName>
        <fullName evidence="1">Uncharacterized protein</fullName>
    </submittedName>
</protein>